<evidence type="ECO:0000256" key="2">
    <source>
        <dbReference type="SAM" id="MobiDB-lite"/>
    </source>
</evidence>
<accession>B2B3B6</accession>
<feature type="region of interest" description="Disordered" evidence="2">
    <location>
        <begin position="228"/>
        <end position="258"/>
    </location>
</feature>
<feature type="compositionally biased region" description="Acidic residues" evidence="2">
    <location>
        <begin position="230"/>
        <end position="258"/>
    </location>
</feature>
<dbReference type="AlphaFoldDB" id="B2B3B6"/>
<evidence type="ECO:0000313" key="3">
    <source>
        <dbReference type="EMBL" id="CAP71602.1"/>
    </source>
</evidence>
<proteinExistence type="predicted"/>
<keyword evidence="5" id="KW-1185">Reference proteome</keyword>
<evidence type="ECO:0000256" key="1">
    <source>
        <dbReference type="SAM" id="Coils"/>
    </source>
</evidence>
<dbReference type="GeneID" id="6194874"/>
<organism evidence="3">
    <name type="scientific">Podospora anserina (strain S / ATCC MYA-4624 / DSM 980 / FGSC 10383)</name>
    <name type="common">Pleurage anserina</name>
    <dbReference type="NCBI Taxonomy" id="515849"/>
    <lineage>
        <taxon>Eukaryota</taxon>
        <taxon>Fungi</taxon>
        <taxon>Dikarya</taxon>
        <taxon>Ascomycota</taxon>
        <taxon>Pezizomycotina</taxon>
        <taxon>Sordariomycetes</taxon>
        <taxon>Sordariomycetidae</taxon>
        <taxon>Sordariales</taxon>
        <taxon>Podosporaceae</taxon>
        <taxon>Podospora</taxon>
        <taxon>Podospora anserina</taxon>
    </lineage>
</organism>
<dbReference type="VEuPathDB" id="FungiDB:PODANS_6_515"/>
<name>B2B3B6_PODAN</name>
<dbReference type="EMBL" id="CU638744">
    <property type="protein sequence ID" value="CAP71602.1"/>
    <property type="molecule type" value="Genomic_DNA"/>
</dbReference>
<gene>
    <name evidence="3" type="ORF">PODANS_6_515</name>
</gene>
<dbReference type="EMBL" id="FO904941">
    <property type="protein sequence ID" value="CDP30997.1"/>
    <property type="molecule type" value="Genomic_DNA"/>
</dbReference>
<evidence type="ECO:0000313" key="5">
    <source>
        <dbReference type="Proteomes" id="UP000001197"/>
    </source>
</evidence>
<keyword evidence="1" id="KW-0175">Coiled coil</keyword>
<reference evidence="4" key="4">
    <citation type="submission" date="2015-04" db="EMBL/GenBank/DDBJ databases">
        <title>Maintaining two mating types: Structure of the mating type locus and its role in heterokaryosis in Podospora anserina.</title>
        <authorList>
            <person name="Grognet P."/>
            <person name="Bidard F."/>
            <person name="Kuchly C."/>
            <person name="Chan Ho Tong L."/>
            <person name="Coppin E."/>
            <person name="Ait Benkhali J."/>
            <person name="Couloux A."/>
            <person name="Wincker P."/>
            <person name="Debuchy R."/>
            <person name="Silar P."/>
        </authorList>
    </citation>
    <scope>NUCLEOTIDE SEQUENCE</scope>
</reference>
<reference evidence="5" key="3">
    <citation type="journal article" date="2014" name="Genetics">
        <title>Maintaining two mating types: Structure of the mating type locus and its role in heterokaryosis in Podospora anserina.</title>
        <authorList>
            <person name="Grognet P."/>
            <person name="Bidard F."/>
            <person name="Kuchly C."/>
            <person name="Tong L.C.H."/>
            <person name="Coppin E."/>
            <person name="Benkhali J.A."/>
            <person name="Couloux A."/>
            <person name="Wincker P."/>
            <person name="Debuchy R."/>
            <person name="Silar P."/>
        </authorList>
    </citation>
    <scope>GENOME REANNOTATION</scope>
    <source>
        <strain evidence="5">S / ATCC MYA-4624 / DSM 980 / FGSC 10383</strain>
    </source>
</reference>
<evidence type="ECO:0000313" key="4">
    <source>
        <dbReference type="EMBL" id="CDP30997.1"/>
    </source>
</evidence>
<reference evidence="3" key="2">
    <citation type="submission" date="2008-07" db="EMBL/GenBank/DDBJ databases">
        <authorList>
            <person name="Genoscope - CEA"/>
        </authorList>
    </citation>
    <scope>NUCLEOTIDE SEQUENCE</scope>
    <source>
        <strain evidence="3">S mat+</strain>
    </source>
</reference>
<dbReference type="OrthoDB" id="10463395at2759"/>
<sequence length="258" mass="28101">MFLSLSSTAPPAPVSATSSVFAPRSSAPAAFSLAVGGVATNPPTNSVVRMVKDMTANKARVPKPLADAIVKVVKEAVDPSQLAQAIAMTEDSAMKELLIVSAANLTSKVLDGMTINNNDRNQEIWDIQPSLKLAEEELFQGTGSKLNEALLQNQKIKHLQNEIDSLREWLNEVGLGHAEAKQELEETQSKLERTRAKLVKSRRELAQVKGAFRTMHAALEKQGIKIDVCLGDDEGDESEDSDEDEEDYGDEEEEEDGE</sequence>
<dbReference type="RefSeq" id="XP_001910467.1">
    <property type="nucleotide sequence ID" value="XM_001910432.1"/>
</dbReference>
<protein>
    <submittedName>
        <fullName evidence="3">Podospora anserina S mat+ genomic DNA chromosome 6, supercontig 2</fullName>
    </submittedName>
</protein>
<dbReference type="Proteomes" id="UP000001197">
    <property type="component" value="Chromosome 6"/>
</dbReference>
<feature type="coiled-coil region" evidence="1">
    <location>
        <begin position="177"/>
        <end position="211"/>
    </location>
</feature>
<reference evidence="3 5" key="1">
    <citation type="journal article" date="2008" name="Genome Biol.">
        <title>The genome sequence of the model ascomycete fungus Podospora anserina.</title>
        <authorList>
            <person name="Espagne E."/>
            <person name="Lespinet O."/>
            <person name="Malagnac F."/>
            <person name="Da Silva C."/>
            <person name="Jaillon O."/>
            <person name="Porcel B.M."/>
            <person name="Couloux A."/>
            <person name="Aury J.-M."/>
            <person name="Segurens B."/>
            <person name="Poulain J."/>
            <person name="Anthouard V."/>
            <person name="Grossetete S."/>
            <person name="Khalili H."/>
            <person name="Coppin E."/>
            <person name="Dequard-Chablat M."/>
            <person name="Picard M."/>
            <person name="Contamine V."/>
            <person name="Arnaise S."/>
            <person name="Bourdais A."/>
            <person name="Berteaux-Lecellier V."/>
            <person name="Gautheret D."/>
            <person name="de Vries R.P."/>
            <person name="Battaglia E."/>
            <person name="Coutinho P.M."/>
            <person name="Danchin E.G.J."/>
            <person name="Henrissat B."/>
            <person name="El Khoury R."/>
            <person name="Sainsard-Chanet A."/>
            <person name="Boivin A."/>
            <person name="Pinan-Lucarre B."/>
            <person name="Sellem C.H."/>
            <person name="Debuchy R."/>
            <person name="Wincker P."/>
            <person name="Weissenbach J."/>
            <person name="Silar P."/>
        </authorList>
    </citation>
    <scope>NUCLEOTIDE SEQUENCE [LARGE SCALE GENOMIC DNA]</scope>
    <source>
        <strain evidence="5">S / ATCC MYA-4624 / DSM 980 / FGSC 10383</strain>
        <strain evidence="3">S mat+</strain>
    </source>
</reference>
<dbReference type="HOGENOM" id="CLU_1078174_0_0_1"/>
<dbReference type="KEGG" id="pan:PODANSg7505"/>